<gene>
    <name evidence="2" type="ORF">QE152_g12672</name>
</gene>
<dbReference type="Proteomes" id="UP001458880">
    <property type="component" value="Unassembled WGS sequence"/>
</dbReference>
<sequence>MHRMLESGGGARARNWRNGNDQSGNTRRFDYKADAKERTAGKDSVMEQKTGKMIYASERAVELLSESAFSFAVNILLVISPSAFDY</sequence>
<accession>A0AAW1LS84</accession>
<feature type="region of interest" description="Disordered" evidence="1">
    <location>
        <begin position="1"/>
        <end position="34"/>
    </location>
</feature>
<dbReference type="EMBL" id="JASPKY010000116">
    <property type="protein sequence ID" value="KAK9736237.1"/>
    <property type="molecule type" value="Genomic_DNA"/>
</dbReference>
<name>A0AAW1LS84_POPJA</name>
<protein>
    <submittedName>
        <fullName evidence="2">Uncharacterized protein</fullName>
    </submittedName>
</protein>
<dbReference type="AlphaFoldDB" id="A0AAW1LS84"/>
<evidence type="ECO:0000256" key="1">
    <source>
        <dbReference type="SAM" id="MobiDB-lite"/>
    </source>
</evidence>
<comment type="caution">
    <text evidence="2">The sequence shown here is derived from an EMBL/GenBank/DDBJ whole genome shotgun (WGS) entry which is preliminary data.</text>
</comment>
<evidence type="ECO:0000313" key="2">
    <source>
        <dbReference type="EMBL" id="KAK9736237.1"/>
    </source>
</evidence>
<proteinExistence type="predicted"/>
<keyword evidence="3" id="KW-1185">Reference proteome</keyword>
<reference evidence="2 3" key="1">
    <citation type="journal article" date="2024" name="BMC Genomics">
        <title>De novo assembly and annotation of Popillia japonica's genome with initial clues to its potential as an invasive pest.</title>
        <authorList>
            <person name="Cucini C."/>
            <person name="Boschi S."/>
            <person name="Funari R."/>
            <person name="Cardaioli E."/>
            <person name="Iannotti N."/>
            <person name="Marturano G."/>
            <person name="Paoli F."/>
            <person name="Bruttini M."/>
            <person name="Carapelli A."/>
            <person name="Frati F."/>
            <person name="Nardi F."/>
        </authorList>
    </citation>
    <scope>NUCLEOTIDE SEQUENCE [LARGE SCALE GENOMIC DNA]</scope>
    <source>
        <strain evidence="2">DMR45628</strain>
    </source>
</reference>
<organism evidence="2 3">
    <name type="scientific">Popillia japonica</name>
    <name type="common">Japanese beetle</name>
    <dbReference type="NCBI Taxonomy" id="7064"/>
    <lineage>
        <taxon>Eukaryota</taxon>
        <taxon>Metazoa</taxon>
        <taxon>Ecdysozoa</taxon>
        <taxon>Arthropoda</taxon>
        <taxon>Hexapoda</taxon>
        <taxon>Insecta</taxon>
        <taxon>Pterygota</taxon>
        <taxon>Neoptera</taxon>
        <taxon>Endopterygota</taxon>
        <taxon>Coleoptera</taxon>
        <taxon>Polyphaga</taxon>
        <taxon>Scarabaeiformia</taxon>
        <taxon>Scarabaeidae</taxon>
        <taxon>Rutelinae</taxon>
        <taxon>Popillia</taxon>
    </lineage>
</organism>
<evidence type="ECO:0000313" key="3">
    <source>
        <dbReference type="Proteomes" id="UP001458880"/>
    </source>
</evidence>